<evidence type="ECO:0000313" key="12">
    <source>
        <dbReference type="Proteomes" id="UP000886520"/>
    </source>
</evidence>
<accession>A0A9D4V3H6</accession>
<evidence type="ECO:0000256" key="7">
    <source>
        <dbReference type="ARBA" id="ARBA00023132"/>
    </source>
</evidence>
<dbReference type="GO" id="GO:0006406">
    <property type="term" value="P:mRNA export from nucleus"/>
    <property type="evidence" value="ECO:0007669"/>
    <property type="project" value="TreeGrafter"/>
</dbReference>
<evidence type="ECO:0000256" key="5">
    <source>
        <dbReference type="ARBA" id="ARBA00022927"/>
    </source>
</evidence>
<dbReference type="GO" id="GO:0017056">
    <property type="term" value="F:structural constituent of nuclear pore"/>
    <property type="evidence" value="ECO:0007669"/>
    <property type="project" value="TreeGrafter"/>
</dbReference>
<dbReference type="OrthoDB" id="17644at2759"/>
<feature type="compositionally biased region" description="Low complexity" evidence="10">
    <location>
        <begin position="41"/>
        <end position="53"/>
    </location>
</feature>
<dbReference type="PANTHER" id="PTHR13373">
    <property type="entry name" value="FROUNT PROTEIN-RELATED"/>
    <property type="match status" value="1"/>
</dbReference>
<evidence type="ECO:0000256" key="1">
    <source>
        <dbReference type="ARBA" id="ARBA00004567"/>
    </source>
</evidence>
<proteinExistence type="inferred from homology"/>
<keyword evidence="8 9" id="KW-0539">Nucleus</keyword>
<evidence type="ECO:0000256" key="9">
    <source>
        <dbReference type="RuleBase" id="RU365073"/>
    </source>
</evidence>
<keyword evidence="4 9" id="KW-0509">mRNA transport</keyword>
<evidence type="ECO:0000256" key="3">
    <source>
        <dbReference type="ARBA" id="ARBA00022448"/>
    </source>
</evidence>
<protein>
    <recommendedName>
        <fullName evidence="9">Nuclear pore complex protein Nup85</fullName>
    </recommendedName>
</protein>
<feature type="region of interest" description="Disordered" evidence="10">
    <location>
        <begin position="30"/>
        <end position="53"/>
    </location>
</feature>
<organism evidence="11 12">
    <name type="scientific">Adiantum capillus-veneris</name>
    <name type="common">Maidenhair fern</name>
    <dbReference type="NCBI Taxonomy" id="13818"/>
    <lineage>
        <taxon>Eukaryota</taxon>
        <taxon>Viridiplantae</taxon>
        <taxon>Streptophyta</taxon>
        <taxon>Embryophyta</taxon>
        <taxon>Tracheophyta</taxon>
        <taxon>Polypodiopsida</taxon>
        <taxon>Polypodiidae</taxon>
        <taxon>Polypodiales</taxon>
        <taxon>Pteridineae</taxon>
        <taxon>Pteridaceae</taxon>
        <taxon>Vittarioideae</taxon>
        <taxon>Adiantum</taxon>
    </lineage>
</organism>
<comment type="subunit">
    <text evidence="9">Component of the nuclear pore complex (NPC).</text>
</comment>
<keyword evidence="6 9" id="KW-0811">Translocation</keyword>
<evidence type="ECO:0000256" key="6">
    <source>
        <dbReference type="ARBA" id="ARBA00023010"/>
    </source>
</evidence>
<dbReference type="GO" id="GO:0031080">
    <property type="term" value="C:nuclear pore outer ring"/>
    <property type="evidence" value="ECO:0007669"/>
    <property type="project" value="TreeGrafter"/>
</dbReference>
<dbReference type="Pfam" id="PF07575">
    <property type="entry name" value="Nucleopor_Nup85"/>
    <property type="match status" value="1"/>
</dbReference>
<evidence type="ECO:0000256" key="4">
    <source>
        <dbReference type="ARBA" id="ARBA00022816"/>
    </source>
</evidence>
<sequence>MAIRRFNAPLLAYVSPLWYIDDYEKALKANEQHQQPRNAGSSAAAASSSSSSSRVVESRKQQALLQSPRALPLDWWETVLDYSRNISAVLGASKSSSGASMTQSTKSTRDMEMPSILRAIWDLLEIFYVDKHASSWLPEQLINWLERYDKVLAILGPTIHCKLAVLQPRLVNTRFPEDDEDYWSGLTSALAVGWLDVVVKCLRMHGSYQHDQIDNRQTENGLVEAVVVLITKMPRLRPNPKLDTLGVTYTFKPEFSKAWERWRNQIAKLNSSSFWLECTHEGTVNGLKQLLSVLLGDVNTLTAATMHWMELLVSHFLFIRPFLMGAEGLLSLARKCVQLKLPAEADQMLDLLLAILGEDTEVVLVECRKLFDPWMLTHMVELLLAKNGQAQLFLTEEREVLDGMSLEEFHRLVYAQLLSSHPCTWQLAPFYLASCPRQGQGLLEAVLLMQPVSSHSKAPMKVLDICRMYELRSVGDKYMRMVGVYHWKHGRKGLGISWLQCGRDYERLSCAADELLAAVSQTSAGDSNRLQELDGLIDLLGPQFEGFGGLAFLHRFRDFKVSLYSFQEAQTNLAGIDKQVVAGKAATKHLIQLMKDGITPQRFLLPLLQDSVELLEYSGEVLVTAAETNALLLKLQNFFLTNKHDDINSTEIMSQSVAKIRLALACNLGRAILKE</sequence>
<dbReference type="GO" id="GO:0006606">
    <property type="term" value="P:protein import into nucleus"/>
    <property type="evidence" value="ECO:0007669"/>
    <property type="project" value="TreeGrafter"/>
</dbReference>
<comment type="subcellular location">
    <subcellularLocation>
        <location evidence="1 9">Nucleus</location>
        <location evidence="1 9">Nuclear pore complex</location>
    </subcellularLocation>
</comment>
<comment type="caution">
    <text evidence="11">The sequence shown here is derived from an EMBL/GenBank/DDBJ whole genome shotgun (WGS) entry which is preliminary data.</text>
</comment>
<dbReference type="InterPro" id="IPR011502">
    <property type="entry name" value="Nucleoporin_Nup85"/>
</dbReference>
<reference evidence="11" key="1">
    <citation type="submission" date="2021-01" db="EMBL/GenBank/DDBJ databases">
        <title>Adiantum capillus-veneris genome.</title>
        <authorList>
            <person name="Fang Y."/>
            <person name="Liao Q."/>
        </authorList>
    </citation>
    <scope>NUCLEOTIDE SEQUENCE</scope>
    <source>
        <strain evidence="11">H3</strain>
        <tissue evidence="11">Leaf</tissue>
    </source>
</reference>
<dbReference type="GO" id="GO:0031965">
    <property type="term" value="C:nuclear membrane"/>
    <property type="evidence" value="ECO:0007669"/>
    <property type="project" value="UniProtKB-UniRule"/>
</dbReference>
<keyword evidence="7 9" id="KW-0906">Nuclear pore complex</keyword>
<gene>
    <name evidence="11" type="ORF">GOP47_0006333</name>
</gene>
<dbReference type="AlphaFoldDB" id="A0A9D4V3H6"/>
<dbReference type="EMBL" id="JABFUD020000006">
    <property type="protein sequence ID" value="KAI5078662.1"/>
    <property type="molecule type" value="Genomic_DNA"/>
</dbReference>
<dbReference type="Proteomes" id="UP000886520">
    <property type="component" value="Chromosome 6"/>
</dbReference>
<evidence type="ECO:0000256" key="8">
    <source>
        <dbReference type="ARBA" id="ARBA00023242"/>
    </source>
</evidence>
<dbReference type="PANTHER" id="PTHR13373:SF21">
    <property type="entry name" value="NUCLEAR PORE COMPLEX PROTEIN NUP85"/>
    <property type="match status" value="1"/>
</dbReference>
<evidence type="ECO:0000256" key="10">
    <source>
        <dbReference type="SAM" id="MobiDB-lite"/>
    </source>
</evidence>
<evidence type="ECO:0000313" key="11">
    <source>
        <dbReference type="EMBL" id="KAI5078662.1"/>
    </source>
</evidence>
<comment type="similarity">
    <text evidence="2 9">Belongs to the nucleoporin Nup85 family.</text>
</comment>
<evidence type="ECO:0000256" key="2">
    <source>
        <dbReference type="ARBA" id="ARBA00005573"/>
    </source>
</evidence>
<keyword evidence="5 9" id="KW-0653">Protein transport</keyword>
<name>A0A9D4V3H6_ADICA</name>
<comment type="function">
    <text evidence="9">Functions as a component of the nuclear pore complex (NPC).</text>
</comment>
<keyword evidence="3 9" id="KW-0813">Transport</keyword>
<keyword evidence="9" id="KW-0472">Membrane</keyword>
<keyword evidence="12" id="KW-1185">Reference proteome</keyword>
<dbReference type="GO" id="GO:0045893">
    <property type="term" value="P:positive regulation of DNA-templated transcription"/>
    <property type="evidence" value="ECO:0007669"/>
    <property type="project" value="TreeGrafter"/>
</dbReference>